<dbReference type="InterPro" id="IPR057626">
    <property type="entry name" value="S-S_Temptin"/>
</dbReference>
<dbReference type="InterPro" id="IPR055313">
    <property type="entry name" value="Temptin-like"/>
</dbReference>
<dbReference type="Pfam" id="PF24784">
    <property type="entry name" value="Temptin_C"/>
    <property type="match status" value="1"/>
</dbReference>
<gene>
    <name evidence="3" type="ORF">SO694_00101016</name>
</gene>
<comment type="caution">
    <text evidence="3">The sequence shown here is derived from an EMBL/GenBank/DDBJ whole genome shotgun (WGS) entry which is preliminary data.</text>
</comment>
<dbReference type="PANTHER" id="PTHR34737">
    <property type="entry name" value="EF-HAND DOMAIN-CONTAINING PROTEIN"/>
    <property type="match status" value="1"/>
</dbReference>
<organism evidence="3 4">
    <name type="scientific">Aureococcus anophagefferens</name>
    <name type="common">Harmful bloom alga</name>
    <dbReference type="NCBI Taxonomy" id="44056"/>
    <lineage>
        <taxon>Eukaryota</taxon>
        <taxon>Sar</taxon>
        <taxon>Stramenopiles</taxon>
        <taxon>Ochrophyta</taxon>
        <taxon>Pelagophyceae</taxon>
        <taxon>Pelagomonadales</taxon>
        <taxon>Pelagomonadaceae</taxon>
        <taxon>Aureococcus</taxon>
    </lineage>
</organism>
<dbReference type="PANTHER" id="PTHR34737:SF2">
    <property type="entry name" value="EF-HAND DOMAIN-CONTAINING PROTEIN"/>
    <property type="match status" value="1"/>
</dbReference>
<feature type="domain" description="Temptin Cys/Cys disulfide" evidence="2">
    <location>
        <begin position="15"/>
        <end position="88"/>
    </location>
</feature>
<reference evidence="3 4" key="1">
    <citation type="submission" date="2024-03" db="EMBL/GenBank/DDBJ databases">
        <title>Aureococcus anophagefferens CCMP1851 and Kratosvirus quantuckense: Draft genome of a second virus-susceptible host strain in the model system.</title>
        <authorList>
            <person name="Chase E."/>
            <person name="Truchon A.R."/>
            <person name="Schepens W."/>
            <person name="Wilhelm S.W."/>
        </authorList>
    </citation>
    <scope>NUCLEOTIDE SEQUENCE [LARGE SCALE GENOMIC DNA]</scope>
    <source>
        <strain evidence="3 4">CCMP1851</strain>
    </source>
</reference>
<feature type="chain" id="PRO_5045397685" evidence="1">
    <location>
        <begin position="17"/>
        <end position="135"/>
    </location>
</feature>
<accession>A0ABR1FMU4</accession>
<keyword evidence="4" id="KW-1185">Reference proteome</keyword>
<protein>
    <submittedName>
        <fullName evidence="3">ABC transporter</fullName>
    </submittedName>
</protein>
<evidence type="ECO:0000256" key="1">
    <source>
        <dbReference type="SAM" id="SignalP"/>
    </source>
</evidence>
<name>A0ABR1FMU4_AURAN</name>
<dbReference type="EMBL" id="JBBJCI010000356">
    <property type="protein sequence ID" value="KAK7233732.1"/>
    <property type="molecule type" value="Genomic_DNA"/>
</dbReference>
<keyword evidence="1" id="KW-0732">Signal</keyword>
<evidence type="ECO:0000259" key="2">
    <source>
        <dbReference type="Pfam" id="PF24784"/>
    </source>
</evidence>
<proteinExistence type="predicted"/>
<feature type="signal peptide" evidence="1">
    <location>
        <begin position="1"/>
        <end position="16"/>
    </location>
</feature>
<dbReference type="Proteomes" id="UP001363151">
    <property type="component" value="Unassembled WGS sequence"/>
</dbReference>
<sequence>MIGHAALLGCLAVASAYDDFRVGVPNGARLSAQGHGAWFGDDNPFGLDWAMFDYTWSLELCASDSDMDGQHNGFELGDECCCWDAKTAWALAVAPSFRGGETRTSHSESYAKHGIEDLPRGDLLSHPGDPTSCWA</sequence>
<evidence type="ECO:0000313" key="4">
    <source>
        <dbReference type="Proteomes" id="UP001363151"/>
    </source>
</evidence>
<evidence type="ECO:0000313" key="3">
    <source>
        <dbReference type="EMBL" id="KAK7233732.1"/>
    </source>
</evidence>